<comment type="caution">
    <text evidence="2">The sequence shown here is derived from an EMBL/GenBank/DDBJ whole genome shotgun (WGS) entry which is preliminary data.</text>
</comment>
<dbReference type="InterPro" id="IPR000086">
    <property type="entry name" value="NUDIX_hydrolase_dom"/>
</dbReference>
<dbReference type="InterPro" id="IPR015797">
    <property type="entry name" value="NUDIX_hydrolase-like_dom_sf"/>
</dbReference>
<reference evidence="3" key="1">
    <citation type="journal article" date="2019" name="Int. J. Syst. Evol. Microbiol.">
        <title>The Global Catalogue of Microorganisms (GCM) 10K type strain sequencing project: providing services to taxonomists for standard genome sequencing and annotation.</title>
        <authorList>
            <consortium name="The Broad Institute Genomics Platform"/>
            <consortium name="The Broad Institute Genome Sequencing Center for Infectious Disease"/>
            <person name="Wu L."/>
            <person name="Ma J."/>
        </authorList>
    </citation>
    <scope>NUCLEOTIDE SEQUENCE [LARGE SCALE GENOMIC DNA]</scope>
    <source>
        <strain evidence="3">CGMCC 1.12376</strain>
    </source>
</reference>
<dbReference type="SUPFAM" id="SSF55811">
    <property type="entry name" value="Nudix"/>
    <property type="match status" value="1"/>
</dbReference>
<sequence>MEFWDIYDMDRIKQNRVIRRGDEFSEGEYHVVVHVCIFNSAGEMLIQQRQPFKDSWPNQWDLSVGGSAVTGDSSQEAAERETEEELGLKINLKNVRPHLTINFETGFDDIYLIEKEVNIENLKLQQEEVQSVKWASKEEILSMIKKREFIPYYPSLIHLLFDIRKKYGSHQKV</sequence>
<dbReference type="Pfam" id="PF00293">
    <property type="entry name" value="NUDIX"/>
    <property type="match status" value="1"/>
</dbReference>
<dbReference type="CDD" id="cd04693">
    <property type="entry name" value="NUDIX_Hydrolase"/>
    <property type="match status" value="1"/>
</dbReference>
<evidence type="ECO:0000259" key="1">
    <source>
        <dbReference type="PROSITE" id="PS51462"/>
    </source>
</evidence>
<gene>
    <name evidence="2" type="ORF">ACFSBH_05200</name>
</gene>
<dbReference type="Proteomes" id="UP001597221">
    <property type="component" value="Unassembled WGS sequence"/>
</dbReference>
<dbReference type="Gene3D" id="3.90.79.10">
    <property type="entry name" value="Nucleoside Triphosphate Pyrophosphohydrolase"/>
    <property type="match status" value="1"/>
</dbReference>
<organism evidence="2 3">
    <name type="scientific">Oceanobacillus luteolus</name>
    <dbReference type="NCBI Taxonomy" id="1274358"/>
    <lineage>
        <taxon>Bacteria</taxon>
        <taxon>Bacillati</taxon>
        <taxon>Bacillota</taxon>
        <taxon>Bacilli</taxon>
        <taxon>Bacillales</taxon>
        <taxon>Bacillaceae</taxon>
        <taxon>Oceanobacillus</taxon>
    </lineage>
</organism>
<dbReference type="RefSeq" id="WP_379596390.1">
    <property type="nucleotide sequence ID" value="NZ_JBHUDE010000018.1"/>
</dbReference>
<feature type="domain" description="Nudix hydrolase" evidence="1">
    <location>
        <begin position="28"/>
        <end position="157"/>
    </location>
</feature>
<evidence type="ECO:0000313" key="2">
    <source>
        <dbReference type="EMBL" id="MFD1607046.1"/>
    </source>
</evidence>
<evidence type="ECO:0000313" key="3">
    <source>
        <dbReference type="Proteomes" id="UP001597221"/>
    </source>
</evidence>
<dbReference type="PROSITE" id="PS51462">
    <property type="entry name" value="NUDIX"/>
    <property type="match status" value="1"/>
</dbReference>
<keyword evidence="3" id="KW-1185">Reference proteome</keyword>
<accession>A0ABW4HNI6</accession>
<name>A0ABW4HNI6_9BACI</name>
<dbReference type="PANTHER" id="PTHR10885:SF0">
    <property type="entry name" value="ISOPENTENYL-DIPHOSPHATE DELTA-ISOMERASE"/>
    <property type="match status" value="1"/>
</dbReference>
<dbReference type="EMBL" id="JBHUDE010000018">
    <property type="protein sequence ID" value="MFD1607046.1"/>
    <property type="molecule type" value="Genomic_DNA"/>
</dbReference>
<protein>
    <submittedName>
        <fullName evidence="2">NUDIX domain-containing protein</fullName>
    </submittedName>
</protein>
<proteinExistence type="predicted"/>
<dbReference type="PANTHER" id="PTHR10885">
    <property type="entry name" value="ISOPENTENYL-DIPHOSPHATE DELTA-ISOMERASE"/>
    <property type="match status" value="1"/>
</dbReference>